<evidence type="ECO:0000256" key="1">
    <source>
        <dbReference type="ARBA" id="ARBA00007936"/>
    </source>
</evidence>
<dbReference type="AlphaFoldDB" id="A0A9P1N8R3"/>
<dbReference type="SUPFAM" id="SSF50353">
    <property type="entry name" value="Cytokine"/>
    <property type="match status" value="1"/>
</dbReference>
<protein>
    <submittedName>
        <fullName evidence="2">Uncharacterized protein</fullName>
    </submittedName>
</protein>
<accession>A0A9P1N8R3</accession>
<dbReference type="EMBL" id="CANHGI010000006">
    <property type="protein sequence ID" value="CAI5455276.1"/>
    <property type="molecule type" value="Genomic_DNA"/>
</dbReference>
<dbReference type="Gene3D" id="2.80.10.50">
    <property type="match status" value="1"/>
</dbReference>
<evidence type="ECO:0000313" key="3">
    <source>
        <dbReference type="Proteomes" id="UP001152747"/>
    </source>
</evidence>
<dbReference type="GO" id="GO:0008083">
    <property type="term" value="F:growth factor activity"/>
    <property type="evidence" value="ECO:0007669"/>
    <property type="project" value="InterPro"/>
</dbReference>
<keyword evidence="3" id="KW-1185">Reference proteome</keyword>
<dbReference type="Pfam" id="PF00167">
    <property type="entry name" value="FGF"/>
    <property type="match status" value="1"/>
</dbReference>
<reference evidence="2" key="1">
    <citation type="submission" date="2022-11" db="EMBL/GenBank/DDBJ databases">
        <authorList>
            <person name="Kikuchi T."/>
        </authorList>
    </citation>
    <scope>NUCLEOTIDE SEQUENCE</scope>
    <source>
        <strain evidence="2">PS1010</strain>
    </source>
</reference>
<evidence type="ECO:0000313" key="2">
    <source>
        <dbReference type="EMBL" id="CAI5455276.1"/>
    </source>
</evidence>
<gene>
    <name evidence="2" type="ORF">CAMP_LOCUS17913</name>
</gene>
<comment type="similarity">
    <text evidence="1">Belongs to the heparin-binding growth factors family.</text>
</comment>
<proteinExistence type="inferred from homology"/>
<sequence>MRFMLLLSISIIFAIFDNFIVCSFLLQPKAKIQQLGERHWQLYNRCSRGMLQTYLSHLNANGIEDQYCLTDWNVIGEWGGKFRLQHARTRKFLCFNKRARITLRYDGEDEKCRFIEEIHDNGYSRLRSIWKPELYLGFNGKGRYQNPLSYHMRPKCFDWIKSSRYIPEEELHQCDRPVMKRGPKLEHSSHPYEVFRKSFMKQFRVDEESNYLRKNEREREH</sequence>
<dbReference type="SMART" id="SM00442">
    <property type="entry name" value="FGF"/>
    <property type="match status" value="1"/>
</dbReference>
<organism evidence="2 3">
    <name type="scientific">Caenorhabditis angaria</name>
    <dbReference type="NCBI Taxonomy" id="860376"/>
    <lineage>
        <taxon>Eukaryota</taxon>
        <taxon>Metazoa</taxon>
        <taxon>Ecdysozoa</taxon>
        <taxon>Nematoda</taxon>
        <taxon>Chromadorea</taxon>
        <taxon>Rhabditida</taxon>
        <taxon>Rhabditina</taxon>
        <taxon>Rhabditomorpha</taxon>
        <taxon>Rhabditoidea</taxon>
        <taxon>Rhabditidae</taxon>
        <taxon>Peloderinae</taxon>
        <taxon>Caenorhabditis</taxon>
    </lineage>
</organism>
<dbReference type="OrthoDB" id="5988014at2759"/>
<dbReference type="InterPro" id="IPR002209">
    <property type="entry name" value="Fibroblast_GF_fam"/>
</dbReference>
<dbReference type="CDD" id="cd23307">
    <property type="entry name" value="beta-trefoil_FGF8-like"/>
    <property type="match status" value="1"/>
</dbReference>
<dbReference type="InterPro" id="IPR008996">
    <property type="entry name" value="IL1/FGF"/>
</dbReference>
<comment type="caution">
    <text evidence="2">The sequence shown here is derived from an EMBL/GenBank/DDBJ whole genome shotgun (WGS) entry which is preliminary data.</text>
</comment>
<dbReference type="Proteomes" id="UP001152747">
    <property type="component" value="Unassembled WGS sequence"/>
</dbReference>
<name>A0A9P1N8R3_9PELO</name>